<gene>
    <name evidence="1" type="ORF">MBEBAB_1987</name>
</gene>
<keyword evidence="2" id="KW-1185">Reference proteome</keyword>
<dbReference type="RefSeq" id="WP_021697831.1">
    <property type="nucleotide sequence ID" value="NZ_BATC01000037.1"/>
</dbReference>
<proteinExistence type="predicted"/>
<comment type="caution">
    <text evidence="1">The sequence shown here is derived from an EMBL/GenBank/DDBJ whole genome shotgun (WGS) entry which is preliminary data.</text>
</comment>
<protein>
    <submittedName>
        <fullName evidence="1">Uncharacterized protein</fullName>
    </submittedName>
</protein>
<dbReference type="EMBL" id="BATC01000037">
    <property type="protein sequence ID" value="GAD59737.1"/>
    <property type="molecule type" value="Genomic_DNA"/>
</dbReference>
<evidence type="ECO:0000313" key="1">
    <source>
        <dbReference type="EMBL" id="GAD59737.1"/>
    </source>
</evidence>
<sequence length="77" mass="7972">MLTLVLISTILATSVDTDWSGQGAWPAPREGYAGVTAPKTPPRGDPAARRALFAGKVEAAWLLAGGVPQQSEPEACP</sequence>
<reference evidence="2" key="1">
    <citation type="journal article" date="2013" name="Genome Announc.">
        <title>Draft Genome Sequence of the Dimorphic Prosthecate Bacterium Brevundimonas abyssalis TAR-001T.</title>
        <authorList>
            <person name="Tsubouchi T."/>
            <person name="Nishi S."/>
            <person name="Usui K."/>
            <person name="Shimane Y."/>
            <person name="Takaki Y."/>
            <person name="Maruyama T."/>
            <person name="Hatada Y."/>
        </authorList>
    </citation>
    <scope>NUCLEOTIDE SEQUENCE [LARGE SCALE GENOMIC DNA]</scope>
    <source>
        <strain evidence="2">TAR-001</strain>
    </source>
</reference>
<organism evidence="1 2">
    <name type="scientific">Brevundimonas abyssalis TAR-001</name>
    <dbReference type="NCBI Taxonomy" id="1391729"/>
    <lineage>
        <taxon>Bacteria</taxon>
        <taxon>Pseudomonadati</taxon>
        <taxon>Pseudomonadota</taxon>
        <taxon>Alphaproteobacteria</taxon>
        <taxon>Caulobacterales</taxon>
        <taxon>Caulobacteraceae</taxon>
        <taxon>Brevundimonas</taxon>
    </lineage>
</organism>
<name>A0A8E0TRQ1_9CAUL</name>
<evidence type="ECO:0000313" key="2">
    <source>
        <dbReference type="Proteomes" id="UP000016569"/>
    </source>
</evidence>
<accession>A0A8E0TRQ1</accession>
<dbReference type="AlphaFoldDB" id="A0A8E0TRQ1"/>
<dbReference type="Proteomes" id="UP000016569">
    <property type="component" value="Unassembled WGS sequence"/>
</dbReference>